<proteinExistence type="predicted"/>
<dbReference type="RefSeq" id="XP_024346055.1">
    <property type="nucleotide sequence ID" value="XM_024499526.1"/>
</dbReference>
<evidence type="ECO:0000313" key="2">
    <source>
        <dbReference type="Proteomes" id="UP000019149"/>
    </source>
</evidence>
<reference evidence="1 2" key="1">
    <citation type="journal article" date="2013" name="Nat. Genet.">
        <title>The genome of the hydatid tapeworm Echinococcus granulosus.</title>
        <authorList>
            <person name="Zheng H."/>
            <person name="Zhang W."/>
            <person name="Zhang L."/>
            <person name="Zhang Z."/>
            <person name="Li J."/>
            <person name="Lu G."/>
            <person name="Zhu Y."/>
            <person name="Wang Y."/>
            <person name="Huang Y."/>
            <person name="Liu J."/>
            <person name="Kang H."/>
            <person name="Chen J."/>
            <person name="Wang L."/>
            <person name="Chen A."/>
            <person name="Yu S."/>
            <person name="Gao Z."/>
            <person name="Jin L."/>
            <person name="Gu W."/>
            <person name="Wang Z."/>
            <person name="Zhao L."/>
            <person name="Shi B."/>
            <person name="Wen H."/>
            <person name="Lin R."/>
            <person name="Jones M.K."/>
            <person name="Brejova B."/>
            <person name="Vinar T."/>
            <person name="Zhao G."/>
            <person name="McManus D.P."/>
            <person name="Chen Z."/>
            <person name="Zhou Y."/>
            <person name="Wang S."/>
        </authorList>
    </citation>
    <scope>NUCLEOTIDE SEQUENCE [LARGE SCALE GENOMIC DNA]</scope>
</reference>
<dbReference type="CTD" id="36345992"/>
<organism evidence="1 2">
    <name type="scientific">Echinococcus granulosus</name>
    <name type="common">Hydatid tapeworm</name>
    <dbReference type="NCBI Taxonomy" id="6210"/>
    <lineage>
        <taxon>Eukaryota</taxon>
        <taxon>Metazoa</taxon>
        <taxon>Spiralia</taxon>
        <taxon>Lophotrochozoa</taxon>
        <taxon>Platyhelminthes</taxon>
        <taxon>Cestoda</taxon>
        <taxon>Eucestoda</taxon>
        <taxon>Cyclophyllidea</taxon>
        <taxon>Taeniidae</taxon>
        <taxon>Echinococcus</taxon>
        <taxon>Echinococcus granulosus group</taxon>
    </lineage>
</organism>
<sequence>MKQMSSWKFANHFISESVSQSRNGSSHDFSYINLFLLTLVLQLDIGLATPNIRFQEIYFDKQFQSVSNYFQLVSRLSNPSRSNVNFYPPLQTCLPLNLPFSLCLTKSLKKLVYFTGDSNYQQIQAKLLVFKSTYLQKMICCQERFKRNFMKSMTIKYDVNSKLNAVTGEGNSPRSSTTISIAIANSAATTVAKAAGTPDGPTSIFLPSYIMYQAQKVKNKRISNVATRLIFRSEKQPSEYRLGKERKLRREGQNANKRQKIAGIPSRVKMKSVGSTSVNIGRRDIIARKPKFAFVRHFQAGKTCAGKCASDAKKMLRKYEEVGSFTEQQICGQSLGGERGDSLNFVVKSDTSL</sequence>
<keyword evidence="2" id="KW-1185">Reference proteome</keyword>
<gene>
    <name evidence="1" type="ORF">EGR_10277</name>
</gene>
<dbReference type="Proteomes" id="UP000019149">
    <property type="component" value="Unassembled WGS sequence"/>
</dbReference>
<protein>
    <submittedName>
        <fullName evidence="1">Uncharacterized protein</fullName>
    </submittedName>
</protein>
<dbReference type="GeneID" id="36345992"/>
<name>W6UMX6_ECHGR</name>
<dbReference type="EMBL" id="APAU02000205">
    <property type="protein sequence ID" value="EUB54859.1"/>
    <property type="molecule type" value="Genomic_DNA"/>
</dbReference>
<evidence type="ECO:0000313" key="1">
    <source>
        <dbReference type="EMBL" id="EUB54859.1"/>
    </source>
</evidence>
<dbReference type="AlphaFoldDB" id="W6UMX6"/>
<accession>W6UMX6</accession>
<dbReference type="KEGG" id="egl:EGR_10277"/>
<comment type="caution">
    <text evidence="1">The sequence shown here is derived from an EMBL/GenBank/DDBJ whole genome shotgun (WGS) entry which is preliminary data.</text>
</comment>